<dbReference type="Pfam" id="PF00033">
    <property type="entry name" value="Cytochrome_B"/>
    <property type="match status" value="1"/>
</dbReference>
<reference evidence="3" key="1">
    <citation type="submission" date="2020-10" db="EMBL/GenBank/DDBJ databases">
        <title>Ca. Dormibacterota MAGs.</title>
        <authorList>
            <person name="Montgomery K."/>
        </authorList>
    </citation>
    <scope>NUCLEOTIDE SEQUENCE [LARGE SCALE GENOMIC DNA]</scope>
    <source>
        <strain evidence="3">SC8812_S17_10</strain>
    </source>
</reference>
<evidence type="ECO:0000256" key="1">
    <source>
        <dbReference type="SAM" id="Phobius"/>
    </source>
</evidence>
<keyword evidence="1" id="KW-0472">Membrane</keyword>
<dbReference type="PANTHER" id="PTHR19271:SF16">
    <property type="entry name" value="CYTOCHROME B"/>
    <property type="match status" value="1"/>
</dbReference>
<feature type="domain" description="Cytochrome b/b6 N-terminal region profile" evidence="2">
    <location>
        <begin position="14"/>
        <end position="230"/>
    </location>
</feature>
<keyword evidence="1" id="KW-0812">Transmembrane</keyword>
<dbReference type="EMBL" id="JAEKNR010000198">
    <property type="protein sequence ID" value="MBJ7600273.1"/>
    <property type="molecule type" value="Genomic_DNA"/>
</dbReference>
<dbReference type="AlphaFoldDB" id="A0A934NAR2"/>
<dbReference type="SUPFAM" id="SSF81342">
    <property type="entry name" value="Transmembrane di-heme cytochromes"/>
    <property type="match status" value="1"/>
</dbReference>
<evidence type="ECO:0000259" key="2">
    <source>
        <dbReference type="PROSITE" id="PS51002"/>
    </source>
</evidence>
<name>A0A934NAR2_9BACT</name>
<dbReference type="RefSeq" id="WP_338204037.1">
    <property type="nucleotide sequence ID" value="NZ_JAEKNR010000198.1"/>
</dbReference>
<dbReference type="InterPro" id="IPR005797">
    <property type="entry name" value="Cyt_b/b6_N"/>
</dbReference>
<proteinExistence type="predicted"/>
<dbReference type="Proteomes" id="UP000612893">
    <property type="component" value="Unassembled WGS sequence"/>
</dbReference>
<accession>A0A934NAR2</accession>
<organism evidence="3 4">
    <name type="scientific">Candidatus Nephthysia bennettiae</name>
    <dbReference type="NCBI Taxonomy" id="3127016"/>
    <lineage>
        <taxon>Bacteria</taxon>
        <taxon>Bacillati</taxon>
        <taxon>Candidatus Dormiibacterota</taxon>
        <taxon>Candidatus Dormibacteria</taxon>
        <taxon>Candidatus Dormibacterales</taxon>
        <taxon>Candidatus Dormibacteraceae</taxon>
        <taxon>Candidatus Nephthysia</taxon>
    </lineage>
</organism>
<evidence type="ECO:0000313" key="4">
    <source>
        <dbReference type="Proteomes" id="UP000612893"/>
    </source>
</evidence>
<comment type="caution">
    <text evidence="3">The sequence shown here is derived from an EMBL/GenBank/DDBJ whole genome shotgun (WGS) entry which is preliminary data.</text>
</comment>
<sequence length="230" mass="25839">MASLPRPGKVQAAVVEWFDRRFPFTESVDEAMYQRVPNYANAFYYCFGGMVFILIALQLVTGIFLAFYYVPDAAGNPAPAYQSVQAITNTVYLGWLVRGVHFWSANLLVVMIVLHMARVFWTGSYRAPRELNWMVGVIMLLIVLAFSLTGYLLPWDTKAYWATSVTIKIAASAPLLGPLTETILQGGPTLGGNTLQRFFTVHVFILPALIVLLMYVHFRLIRKHGISEPL</sequence>
<protein>
    <submittedName>
        <fullName evidence="3">Cytochrome b N-terminal domain-containing protein</fullName>
    </submittedName>
</protein>
<dbReference type="InterPro" id="IPR016174">
    <property type="entry name" value="Di-haem_cyt_TM"/>
</dbReference>
<dbReference type="InterPro" id="IPR027387">
    <property type="entry name" value="Cytb/b6-like_sf"/>
</dbReference>
<evidence type="ECO:0000313" key="3">
    <source>
        <dbReference type="EMBL" id="MBJ7600273.1"/>
    </source>
</evidence>
<keyword evidence="4" id="KW-1185">Reference proteome</keyword>
<feature type="transmembrane region" description="Helical" evidence="1">
    <location>
        <begin position="133"/>
        <end position="153"/>
    </location>
</feature>
<dbReference type="Gene3D" id="1.20.810.10">
    <property type="entry name" value="Cytochrome Bc1 Complex, Chain C"/>
    <property type="match status" value="1"/>
</dbReference>
<feature type="transmembrane region" description="Helical" evidence="1">
    <location>
        <begin position="198"/>
        <end position="218"/>
    </location>
</feature>
<dbReference type="PANTHER" id="PTHR19271">
    <property type="entry name" value="CYTOCHROME B"/>
    <property type="match status" value="1"/>
</dbReference>
<feature type="transmembrane region" description="Helical" evidence="1">
    <location>
        <begin position="100"/>
        <end position="121"/>
    </location>
</feature>
<keyword evidence="1" id="KW-1133">Transmembrane helix</keyword>
<dbReference type="PIRSF" id="PIRSF000032">
    <property type="entry name" value="Cytochrome_b6"/>
    <property type="match status" value="1"/>
</dbReference>
<feature type="transmembrane region" description="Helical" evidence="1">
    <location>
        <begin position="42"/>
        <end position="70"/>
    </location>
</feature>
<dbReference type="PROSITE" id="PS51002">
    <property type="entry name" value="CYTB_NTER"/>
    <property type="match status" value="1"/>
</dbReference>
<gene>
    <name evidence="3" type="ORF">JF922_19640</name>
</gene>